<dbReference type="Proteomes" id="UP000004358">
    <property type="component" value="Unassembled WGS sequence"/>
</dbReference>
<sequence length="163" mass="17619">MAMAAVRSVGLTQVTVTALDQKAEPRDHLIPLVKQTEALPDYRIVINTTTGRRINLGARPNQSAIDGLTWRLSDPISIDEIASIRLEDQDKLVSDAIVEVQLSSEAVTAGNYKFEFLTERSLAVGFQSFFKTPVGIAIGTAFTLAVLLILLMLFASLFGGVVG</sequence>
<name>A3ZV02_9BACT</name>
<evidence type="ECO:0000256" key="1">
    <source>
        <dbReference type="SAM" id="Phobius"/>
    </source>
</evidence>
<feature type="transmembrane region" description="Helical" evidence="1">
    <location>
        <begin position="134"/>
        <end position="158"/>
    </location>
</feature>
<keyword evidence="1" id="KW-1133">Transmembrane helix</keyword>
<dbReference type="EMBL" id="AANZ01000013">
    <property type="protein sequence ID" value="EAQ79738.1"/>
    <property type="molecule type" value="Genomic_DNA"/>
</dbReference>
<evidence type="ECO:0000313" key="3">
    <source>
        <dbReference type="Proteomes" id="UP000004358"/>
    </source>
</evidence>
<protein>
    <submittedName>
        <fullName evidence="2">Uncharacterized protein</fullName>
    </submittedName>
</protein>
<gene>
    <name evidence="2" type="ORF">DSM3645_24555</name>
</gene>
<accession>A3ZV02</accession>
<dbReference type="STRING" id="314230.DSM3645_24555"/>
<proteinExistence type="predicted"/>
<keyword evidence="1" id="KW-0812">Transmembrane</keyword>
<dbReference type="HOGENOM" id="CLU_1623945_0_0_0"/>
<dbReference type="AlphaFoldDB" id="A3ZV02"/>
<organism evidence="2 3">
    <name type="scientific">Blastopirellula marina DSM 3645</name>
    <dbReference type="NCBI Taxonomy" id="314230"/>
    <lineage>
        <taxon>Bacteria</taxon>
        <taxon>Pseudomonadati</taxon>
        <taxon>Planctomycetota</taxon>
        <taxon>Planctomycetia</taxon>
        <taxon>Pirellulales</taxon>
        <taxon>Pirellulaceae</taxon>
        <taxon>Blastopirellula</taxon>
    </lineage>
</organism>
<evidence type="ECO:0000313" key="2">
    <source>
        <dbReference type="EMBL" id="EAQ79738.1"/>
    </source>
</evidence>
<keyword evidence="1" id="KW-0472">Membrane</keyword>
<reference evidence="2 3" key="1">
    <citation type="submission" date="2006-02" db="EMBL/GenBank/DDBJ databases">
        <authorList>
            <person name="Amann R."/>
            <person name="Ferriera S."/>
            <person name="Johnson J."/>
            <person name="Kravitz S."/>
            <person name="Halpern A."/>
            <person name="Remington K."/>
            <person name="Beeson K."/>
            <person name="Tran B."/>
            <person name="Rogers Y.-H."/>
            <person name="Friedman R."/>
            <person name="Venter J.C."/>
        </authorList>
    </citation>
    <scope>NUCLEOTIDE SEQUENCE [LARGE SCALE GENOMIC DNA]</scope>
    <source>
        <strain evidence="2 3">DSM 3645</strain>
    </source>
</reference>
<comment type="caution">
    <text evidence="2">The sequence shown here is derived from an EMBL/GenBank/DDBJ whole genome shotgun (WGS) entry which is preliminary data.</text>
</comment>